<protein>
    <submittedName>
        <fullName evidence="1">Uncharacterized protein</fullName>
    </submittedName>
</protein>
<name>A0A5M9J4T5_9PSED</name>
<comment type="caution">
    <text evidence="1">The sequence shown here is derived from an EMBL/GenBank/DDBJ whole genome shotgun (WGS) entry which is preliminary data.</text>
</comment>
<dbReference type="AlphaFoldDB" id="A0A5M9J4T5"/>
<dbReference type="EMBL" id="VTFH01000001">
    <property type="protein sequence ID" value="KAA8562785.1"/>
    <property type="molecule type" value="Genomic_DNA"/>
</dbReference>
<evidence type="ECO:0000313" key="1">
    <source>
        <dbReference type="EMBL" id="KAA8562785.1"/>
    </source>
</evidence>
<organism evidence="1 2">
    <name type="scientific">Pseudomonas extremaustralis</name>
    <dbReference type="NCBI Taxonomy" id="359110"/>
    <lineage>
        <taxon>Bacteria</taxon>
        <taxon>Pseudomonadati</taxon>
        <taxon>Pseudomonadota</taxon>
        <taxon>Gammaproteobacteria</taxon>
        <taxon>Pseudomonadales</taxon>
        <taxon>Pseudomonadaceae</taxon>
        <taxon>Pseudomonas</taxon>
    </lineage>
</organism>
<accession>A0A5M9J4T5</accession>
<proteinExistence type="predicted"/>
<dbReference type="Proteomes" id="UP000323425">
    <property type="component" value="Unassembled WGS sequence"/>
</dbReference>
<sequence length="56" mass="6725">MRASCNQQYHQRAFGFLRRLGWPHRHRFKSASAEAANEQPSSLWQDLFFRFLEVTI</sequence>
<reference evidence="1 2" key="1">
    <citation type="journal article" date="2018" name="Plant Biotechnol. Rep.">
        <title>Diversity and antifungal activity of endophytic bacteria associated with Panax ginseng seedlings.</title>
        <authorList>
            <person name="Park J.M."/>
            <person name="Hong C.E."/>
            <person name="Jo S.H."/>
        </authorList>
    </citation>
    <scope>NUCLEOTIDE SEQUENCE [LARGE SCALE GENOMIC DNA]</scope>
    <source>
        <strain evidence="1 2">PgKB38</strain>
    </source>
</reference>
<evidence type="ECO:0000313" key="2">
    <source>
        <dbReference type="Proteomes" id="UP000323425"/>
    </source>
</evidence>
<gene>
    <name evidence="1" type="ORF">FX985_02851</name>
</gene>